<keyword evidence="7 14" id="KW-0328">Glycosyltransferase</keyword>
<comment type="similarity">
    <text evidence="3">Belongs to the glycosyltransferase 2 family. OpgH subfamily.</text>
</comment>
<dbReference type="GO" id="GO:0016758">
    <property type="term" value="F:hexosyltransferase activity"/>
    <property type="evidence" value="ECO:0007669"/>
    <property type="project" value="TreeGrafter"/>
</dbReference>
<feature type="transmembrane region" description="Helical" evidence="12">
    <location>
        <begin position="53"/>
        <end position="71"/>
    </location>
</feature>
<proteinExistence type="inferred from homology"/>
<evidence type="ECO:0000256" key="1">
    <source>
        <dbReference type="ARBA" id="ARBA00004429"/>
    </source>
</evidence>
<comment type="pathway">
    <text evidence="2">Glycan metabolism; osmoregulated periplasmic glucan (OPG) biosynthesis.</text>
</comment>
<keyword evidence="5" id="KW-1003">Cell membrane</keyword>
<protein>
    <recommendedName>
        <fullName evidence="4">Glucans biosynthesis glucosyltransferase H</fullName>
    </recommendedName>
</protein>
<dbReference type="AlphaFoldDB" id="A0AAU7XEN7"/>
<dbReference type="PANTHER" id="PTHR43867:SF5">
    <property type="entry name" value="GLUCANS BIOSYNTHESIS GLUCOSYLTRANSFERASE H"/>
    <property type="match status" value="1"/>
</dbReference>
<dbReference type="RefSeq" id="WP_407051323.1">
    <property type="nucleotide sequence ID" value="NZ_CP158568.1"/>
</dbReference>
<keyword evidence="11 12" id="KW-0472">Membrane</keyword>
<dbReference type="Gene3D" id="3.90.550.10">
    <property type="entry name" value="Spore Coat Polysaccharide Biosynthesis Protein SpsA, Chain A"/>
    <property type="match status" value="1"/>
</dbReference>
<feature type="domain" description="Glycosyltransferase 2-like" evidence="13">
    <location>
        <begin position="232"/>
        <end position="434"/>
    </location>
</feature>
<feature type="transmembrane region" description="Helical" evidence="12">
    <location>
        <begin position="554"/>
        <end position="576"/>
    </location>
</feature>
<sequence>MDGTTTELRPATDLAHLPPVPPEVTLAMPVQNLRAWKGPRPTRVDGRPSGWTLFARLFVFGSAIALSAFGIRQMVEVVKAGGIVGLEWPLIVLFGVTFSWIALSAASGIAGFVAGFFERARKTPEPRPLRTRTALIMPVYNESPARTMAALEAMGNEIAALGAGDNFEIFILSDTTDPTVWIEEEIAFMRLRHKLAGRMAVWYRRRHKNIARKAGNVADFVTRWGGRYEHMLVLDADSLMSGSTLTMLAQLMEDDPKAGIIQTLPVIVNRNTLFARLQQFAGRVYGPVIARGLAVWSGRDGNYWGHNAIIRTVAFAQSCGLPDIRGRKPFGGHIMSHDFVEAALIRRSGWGVYMVPWLGGSYEESPPSLLDVAARDRRWAQGNLQHMAVLPSRGLAWPSRIHFATGIMSYLASPIWLALLLVGLALALQAKFIRPEYFSKEFSLYPAWPRFDSERALQLFLITMFVLLLPKLLGTIETLLQPRLRRQCGGALGIVASLLLETLLSALVAPVMMLLQSRHVIEILSGRDSGWSTQRRDDGGIPVAEVIRHHWQHAAIGVFMGLAAYVISPAIVAWMAPTLIGLVLAVPVSWASGSAAAGLALKRLDLMMIPEETDAPTIIVEANLLQAETEAELPEVEDGLTLVVADPRVRELHERLLLPAPLRERGKPELEPVMAEAKIREATSLEEALRWLSTKERLAVLARPQLVSELQRLATVSEPAPTIVPQGEMPVAVS</sequence>
<evidence type="ECO:0000259" key="13">
    <source>
        <dbReference type="Pfam" id="PF13632"/>
    </source>
</evidence>
<dbReference type="NCBIfam" id="NF003958">
    <property type="entry name" value="PRK05454.2-1"/>
    <property type="match status" value="1"/>
</dbReference>
<evidence type="ECO:0000256" key="4">
    <source>
        <dbReference type="ARBA" id="ARBA00020585"/>
    </source>
</evidence>
<comment type="subcellular location">
    <subcellularLocation>
        <location evidence="1">Cell inner membrane</location>
        <topology evidence="1">Multi-pass membrane protein</topology>
    </subcellularLocation>
</comment>
<accession>A0AAU7XEN7</accession>
<keyword evidence="6" id="KW-0997">Cell inner membrane</keyword>
<dbReference type="InterPro" id="IPR050321">
    <property type="entry name" value="Glycosyltr_2/OpgH_subfam"/>
</dbReference>
<evidence type="ECO:0000256" key="10">
    <source>
        <dbReference type="ARBA" id="ARBA00022989"/>
    </source>
</evidence>
<dbReference type="GO" id="GO:0005886">
    <property type="term" value="C:plasma membrane"/>
    <property type="evidence" value="ECO:0007669"/>
    <property type="project" value="UniProtKB-SubCell"/>
</dbReference>
<reference evidence="14" key="1">
    <citation type="submission" date="2024-06" db="EMBL/GenBank/DDBJ databases">
        <title>Methylostella associata gen. nov., sp. nov., a novel Ancalomicrobiaceae-affiliated facultatively methylotrophic bacteria that feed on methanotrophs of the genus Methylococcus.</title>
        <authorList>
            <person name="Saltykova V."/>
            <person name="Danilova O.V."/>
            <person name="Oshkin I.Y."/>
            <person name="Belova S.E."/>
            <person name="Pimenov N.V."/>
            <person name="Dedysh S.N."/>
        </authorList>
    </citation>
    <scope>NUCLEOTIDE SEQUENCE</scope>
    <source>
        <strain evidence="14">S20</strain>
    </source>
</reference>
<feature type="transmembrane region" description="Helical" evidence="12">
    <location>
        <begin position="492"/>
        <end position="515"/>
    </location>
</feature>
<dbReference type="NCBIfam" id="NF003962">
    <property type="entry name" value="PRK05454.2-5"/>
    <property type="match status" value="1"/>
</dbReference>
<gene>
    <name evidence="14" type="primary">mdoH</name>
    <name evidence="14" type="ORF">ABS361_08395</name>
</gene>
<feature type="transmembrane region" description="Helical" evidence="12">
    <location>
        <begin position="407"/>
        <end position="428"/>
    </location>
</feature>
<dbReference type="KEGG" id="mflg:ABS361_08395"/>
<dbReference type="NCBIfam" id="NF003956">
    <property type="entry name" value="PRK05454.1-3"/>
    <property type="match status" value="1"/>
</dbReference>
<dbReference type="PANTHER" id="PTHR43867">
    <property type="entry name" value="CELLULOSE SYNTHASE CATALYTIC SUBUNIT A [UDP-FORMING]"/>
    <property type="match status" value="1"/>
</dbReference>
<feature type="transmembrane region" description="Helical" evidence="12">
    <location>
        <begin position="459"/>
        <end position="480"/>
    </location>
</feature>
<evidence type="ECO:0000256" key="11">
    <source>
        <dbReference type="ARBA" id="ARBA00023136"/>
    </source>
</evidence>
<evidence type="ECO:0000256" key="6">
    <source>
        <dbReference type="ARBA" id="ARBA00022519"/>
    </source>
</evidence>
<name>A0AAU7XEN7_9HYPH</name>
<keyword evidence="8 14" id="KW-0808">Transferase</keyword>
<evidence type="ECO:0000256" key="2">
    <source>
        <dbReference type="ARBA" id="ARBA00005001"/>
    </source>
</evidence>
<dbReference type="EMBL" id="CP158568">
    <property type="protein sequence ID" value="XBY46226.1"/>
    <property type="molecule type" value="Genomic_DNA"/>
</dbReference>
<evidence type="ECO:0000256" key="7">
    <source>
        <dbReference type="ARBA" id="ARBA00022676"/>
    </source>
</evidence>
<organism evidence="14">
    <name type="scientific">Methyloraptor flagellatus</name>
    <dbReference type="NCBI Taxonomy" id="3162530"/>
    <lineage>
        <taxon>Bacteria</taxon>
        <taxon>Pseudomonadati</taxon>
        <taxon>Pseudomonadota</taxon>
        <taxon>Alphaproteobacteria</taxon>
        <taxon>Hyphomicrobiales</taxon>
        <taxon>Ancalomicrobiaceae</taxon>
        <taxon>Methyloraptor</taxon>
    </lineage>
</organism>
<evidence type="ECO:0000256" key="12">
    <source>
        <dbReference type="SAM" id="Phobius"/>
    </source>
</evidence>
<dbReference type="Pfam" id="PF13632">
    <property type="entry name" value="Glyco_trans_2_3"/>
    <property type="match status" value="1"/>
</dbReference>
<keyword evidence="10 12" id="KW-1133">Transmembrane helix</keyword>
<dbReference type="InterPro" id="IPR029044">
    <property type="entry name" value="Nucleotide-diphossugar_trans"/>
</dbReference>
<dbReference type="InterPro" id="IPR001173">
    <property type="entry name" value="Glyco_trans_2-like"/>
</dbReference>
<evidence type="ECO:0000256" key="3">
    <source>
        <dbReference type="ARBA" id="ARBA00009337"/>
    </source>
</evidence>
<evidence type="ECO:0000313" key="14">
    <source>
        <dbReference type="EMBL" id="XBY46226.1"/>
    </source>
</evidence>
<evidence type="ECO:0000256" key="8">
    <source>
        <dbReference type="ARBA" id="ARBA00022679"/>
    </source>
</evidence>
<dbReference type="CDD" id="cd04191">
    <property type="entry name" value="Glucan_BSP_MdoH"/>
    <property type="match status" value="1"/>
</dbReference>
<evidence type="ECO:0000256" key="9">
    <source>
        <dbReference type="ARBA" id="ARBA00022692"/>
    </source>
</evidence>
<keyword evidence="9 12" id="KW-0812">Transmembrane</keyword>
<feature type="transmembrane region" description="Helical" evidence="12">
    <location>
        <begin position="91"/>
        <end position="117"/>
    </location>
</feature>
<dbReference type="SUPFAM" id="SSF53448">
    <property type="entry name" value="Nucleotide-diphospho-sugar transferases"/>
    <property type="match status" value="1"/>
</dbReference>
<feature type="transmembrane region" description="Helical" evidence="12">
    <location>
        <begin position="582"/>
        <end position="601"/>
    </location>
</feature>
<evidence type="ECO:0000256" key="5">
    <source>
        <dbReference type="ARBA" id="ARBA00022475"/>
    </source>
</evidence>